<feature type="transmembrane region" description="Helical" evidence="6">
    <location>
        <begin position="189"/>
        <end position="207"/>
    </location>
</feature>
<dbReference type="RefSeq" id="WP_378800451.1">
    <property type="nucleotide sequence ID" value="NZ_JBHUER010000010.1"/>
</dbReference>
<evidence type="ECO:0000313" key="8">
    <source>
        <dbReference type="Proteomes" id="UP001597308"/>
    </source>
</evidence>
<organism evidence="7 8">
    <name type="scientific">Methylopila henanensis</name>
    <dbReference type="NCBI Taxonomy" id="873516"/>
    <lineage>
        <taxon>Bacteria</taxon>
        <taxon>Pseudomonadati</taxon>
        <taxon>Pseudomonadota</taxon>
        <taxon>Alphaproteobacteria</taxon>
        <taxon>Hyphomicrobiales</taxon>
        <taxon>Methylopilaceae</taxon>
        <taxon>Methylopila</taxon>
    </lineage>
</organism>
<accession>A0ABW4K9B3</accession>
<dbReference type="PANTHER" id="PTHR30086:SF20">
    <property type="entry name" value="ARGININE EXPORTER PROTEIN ARGO-RELATED"/>
    <property type="match status" value="1"/>
</dbReference>
<feature type="transmembrane region" description="Helical" evidence="6">
    <location>
        <begin position="154"/>
        <end position="177"/>
    </location>
</feature>
<evidence type="ECO:0000256" key="3">
    <source>
        <dbReference type="ARBA" id="ARBA00022692"/>
    </source>
</evidence>
<feature type="transmembrane region" description="Helical" evidence="6">
    <location>
        <begin position="68"/>
        <end position="90"/>
    </location>
</feature>
<keyword evidence="4 6" id="KW-1133">Transmembrane helix</keyword>
<evidence type="ECO:0000256" key="2">
    <source>
        <dbReference type="ARBA" id="ARBA00022475"/>
    </source>
</evidence>
<name>A0ABW4K9B3_9HYPH</name>
<dbReference type="EMBL" id="JBHUER010000010">
    <property type="protein sequence ID" value="MFD1704392.1"/>
    <property type="molecule type" value="Genomic_DNA"/>
</dbReference>
<sequence length="210" mass="21649">MSGAELDGLLAVYGLYLVATASPGPSNMTIMATAMTLGRRAAFAVAAGVLTGSLCWATLAALGVSSLLAAYAEALFALKIAGGLYLLWLAAKSARAALRSEPPPPQPSDRRATLTGLYRRGLALHLTNPKSILAWISIMSLGLGAHASPATPFVIVAGCFALGVLVFGGYAALFSTAPMAAGYRRARRAIEAGLAAFFAFAGFRLLTSRL</sequence>
<evidence type="ECO:0000256" key="6">
    <source>
        <dbReference type="SAM" id="Phobius"/>
    </source>
</evidence>
<dbReference type="Proteomes" id="UP001597308">
    <property type="component" value="Unassembled WGS sequence"/>
</dbReference>
<protein>
    <submittedName>
        <fullName evidence="7">LysE family translocator</fullName>
    </submittedName>
</protein>
<comment type="subcellular location">
    <subcellularLocation>
        <location evidence="1">Cell membrane</location>
        <topology evidence="1">Multi-pass membrane protein</topology>
    </subcellularLocation>
</comment>
<evidence type="ECO:0000256" key="1">
    <source>
        <dbReference type="ARBA" id="ARBA00004651"/>
    </source>
</evidence>
<dbReference type="InterPro" id="IPR001123">
    <property type="entry name" value="LeuE-type"/>
</dbReference>
<reference evidence="8" key="1">
    <citation type="journal article" date="2019" name="Int. J. Syst. Evol. Microbiol.">
        <title>The Global Catalogue of Microorganisms (GCM) 10K type strain sequencing project: providing services to taxonomists for standard genome sequencing and annotation.</title>
        <authorList>
            <consortium name="The Broad Institute Genomics Platform"/>
            <consortium name="The Broad Institute Genome Sequencing Center for Infectious Disease"/>
            <person name="Wu L."/>
            <person name="Ma J."/>
        </authorList>
    </citation>
    <scope>NUCLEOTIDE SEQUENCE [LARGE SCALE GENOMIC DNA]</scope>
    <source>
        <strain evidence="8">KCTC 23707</strain>
    </source>
</reference>
<comment type="caution">
    <text evidence="7">The sequence shown here is derived from an EMBL/GenBank/DDBJ whole genome shotgun (WGS) entry which is preliminary data.</text>
</comment>
<keyword evidence="5 6" id="KW-0472">Membrane</keyword>
<feature type="transmembrane region" description="Helical" evidence="6">
    <location>
        <begin position="132"/>
        <end position="148"/>
    </location>
</feature>
<gene>
    <name evidence="7" type="ORF">ACFSCV_15395</name>
</gene>
<proteinExistence type="predicted"/>
<feature type="transmembrane region" description="Helical" evidence="6">
    <location>
        <begin position="41"/>
        <end position="62"/>
    </location>
</feature>
<evidence type="ECO:0000256" key="5">
    <source>
        <dbReference type="ARBA" id="ARBA00023136"/>
    </source>
</evidence>
<keyword evidence="3 6" id="KW-0812">Transmembrane</keyword>
<evidence type="ECO:0000313" key="7">
    <source>
        <dbReference type="EMBL" id="MFD1704392.1"/>
    </source>
</evidence>
<keyword evidence="2" id="KW-1003">Cell membrane</keyword>
<dbReference type="PANTHER" id="PTHR30086">
    <property type="entry name" value="ARGININE EXPORTER PROTEIN ARGO"/>
    <property type="match status" value="1"/>
</dbReference>
<evidence type="ECO:0000256" key="4">
    <source>
        <dbReference type="ARBA" id="ARBA00022989"/>
    </source>
</evidence>
<dbReference type="Pfam" id="PF01810">
    <property type="entry name" value="LysE"/>
    <property type="match status" value="1"/>
</dbReference>
<keyword evidence="8" id="KW-1185">Reference proteome</keyword>